<keyword evidence="5" id="KW-0411">Iron-sulfur</keyword>
<keyword evidence="2" id="KW-0479">Metal-binding</keyword>
<dbReference type="SUPFAM" id="SSF47741">
    <property type="entry name" value="CO dehydrogenase ISP C-domain like"/>
    <property type="match status" value="1"/>
</dbReference>
<dbReference type="Gene3D" id="3.10.20.30">
    <property type="match status" value="1"/>
</dbReference>
<dbReference type="GO" id="GO:0046872">
    <property type="term" value="F:metal ion binding"/>
    <property type="evidence" value="ECO:0007669"/>
    <property type="project" value="UniProtKB-KW"/>
</dbReference>
<keyword evidence="3" id="KW-0560">Oxidoreductase</keyword>
<dbReference type="InterPro" id="IPR001041">
    <property type="entry name" value="2Fe-2S_ferredoxin-type"/>
</dbReference>
<dbReference type="InterPro" id="IPR012675">
    <property type="entry name" value="Beta-grasp_dom_sf"/>
</dbReference>
<evidence type="ECO:0000256" key="1">
    <source>
        <dbReference type="ARBA" id="ARBA00022714"/>
    </source>
</evidence>
<dbReference type="InterPro" id="IPR002888">
    <property type="entry name" value="2Fe-2S-bd"/>
</dbReference>
<name>A0A9D6V278_9BACT</name>
<evidence type="ECO:0000259" key="6">
    <source>
        <dbReference type="PROSITE" id="PS51085"/>
    </source>
</evidence>
<evidence type="ECO:0000313" key="8">
    <source>
        <dbReference type="Proteomes" id="UP000807825"/>
    </source>
</evidence>
<dbReference type="SUPFAM" id="SSF54292">
    <property type="entry name" value="2Fe-2S ferredoxin-like"/>
    <property type="match status" value="1"/>
</dbReference>
<dbReference type="FunFam" id="3.10.20.30:FF:000020">
    <property type="entry name" value="Xanthine dehydrogenase iron-sulfur subunit"/>
    <property type="match status" value="1"/>
</dbReference>
<dbReference type="FunFam" id="1.10.150.120:FF:000003">
    <property type="entry name" value="Carbon monoxide dehydrogenase, small subunit"/>
    <property type="match status" value="1"/>
</dbReference>
<organism evidence="7 8">
    <name type="scientific">Desulfomonile tiedjei</name>
    <dbReference type="NCBI Taxonomy" id="2358"/>
    <lineage>
        <taxon>Bacteria</taxon>
        <taxon>Pseudomonadati</taxon>
        <taxon>Thermodesulfobacteriota</taxon>
        <taxon>Desulfomonilia</taxon>
        <taxon>Desulfomonilales</taxon>
        <taxon>Desulfomonilaceae</taxon>
        <taxon>Desulfomonile</taxon>
    </lineage>
</organism>
<evidence type="ECO:0000313" key="7">
    <source>
        <dbReference type="EMBL" id="MBI5249399.1"/>
    </source>
</evidence>
<evidence type="ECO:0000256" key="3">
    <source>
        <dbReference type="ARBA" id="ARBA00023002"/>
    </source>
</evidence>
<evidence type="ECO:0000256" key="2">
    <source>
        <dbReference type="ARBA" id="ARBA00022723"/>
    </source>
</evidence>
<keyword evidence="4" id="KW-0408">Iron</keyword>
<keyword evidence="1" id="KW-0001">2Fe-2S</keyword>
<dbReference type="PANTHER" id="PTHR44379">
    <property type="entry name" value="OXIDOREDUCTASE WITH IRON-SULFUR SUBUNIT"/>
    <property type="match status" value="1"/>
</dbReference>
<dbReference type="Pfam" id="PF00111">
    <property type="entry name" value="Fer2"/>
    <property type="match status" value="1"/>
</dbReference>
<gene>
    <name evidence="7" type="ORF">HY912_07885</name>
</gene>
<protein>
    <submittedName>
        <fullName evidence="7">(2Fe-2S)-binding protein</fullName>
    </submittedName>
</protein>
<sequence length="161" mass="16846">MKKQLLSMNVNDETIEVAVEASASLLEVLRDELGYIGVKEGCSEGACGACTVLMDGRPVRSCLTLALEAEGSSITTIEGLASGGQLHPIQQAFVDRGAVQCGFCTPGMILSAKALLDHNPNPSDEEIKDALAGNFCRCTGYAKILDAVCSLRPASSSKPGR</sequence>
<comment type="caution">
    <text evidence="7">The sequence shown here is derived from an EMBL/GenBank/DDBJ whole genome shotgun (WGS) entry which is preliminary data.</text>
</comment>
<dbReference type="EMBL" id="JACRDE010000217">
    <property type="protein sequence ID" value="MBI5249399.1"/>
    <property type="molecule type" value="Genomic_DNA"/>
</dbReference>
<dbReference type="Gene3D" id="1.10.150.120">
    <property type="entry name" value="[2Fe-2S]-binding domain"/>
    <property type="match status" value="1"/>
</dbReference>
<dbReference type="PANTHER" id="PTHR44379:SF5">
    <property type="entry name" value="OXIDOREDUCTASE WITH IRON-SULFUR SUBUNIT"/>
    <property type="match status" value="1"/>
</dbReference>
<dbReference type="InterPro" id="IPR006058">
    <property type="entry name" value="2Fe2S_fd_BS"/>
</dbReference>
<dbReference type="InterPro" id="IPR051452">
    <property type="entry name" value="Diverse_Oxidoreductases"/>
</dbReference>
<dbReference type="PROSITE" id="PS00197">
    <property type="entry name" value="2FE2S_FER_1"/>
    <property type="match status" value="1"/>
</dbReference>
<dbReference type="Proteomes" id="UP000807825">
    <property type="component" value="Unassembled WGS sequence"/>
</dbReference>
<dbReference type="GO" id="GO:0016491">
    <property type="term" value="F:oxidoreductase activity"/>
    <property type="evidence" value="ECO:0007669"/>
    <property type="project" value="UniProtKB-KW"/>
</dbReference>
<dbReference type="CDD" id="cd00207">
    <property type="entry name" value="fer2"/>
    <property type="match status" value="1"/>
</dbReference>
<dbReference type="InterPro" id="IPR036884">
    <property type="entry name" value="2Fe-2S-bd_dom_sf"/>
</dbReference>
<dbReference type="InterPro" id="IPR036010">
    <property type="entry name" value="2Fe-2S_ferredoxin-like_sf"/>
</dbReference>
<evidence type="ECO:0000256" key="5">
    <source>
        <dbReference type="ARBA" id="ARBA00023014"/>
    </source>
</evidence>
<accession>A0A9D6V278</accession>
<dbReference type="GO" id="GO:0051537">
    <property type="term" value="F:2 iron, 2 sulfur cluster binding"/>
    <property type="evidence" value="ECO:0007669"/>
    <property type="project" value="UniProtKB-KW"/>
</dbReference>
<dbReference type="Pfam" id="PF01799">
    <property type="entry name" value="Fer2_2"/>
    <property type="match status" value="1"/>
</dbReference>
<evidence type="ECO:0000256" key="4">
    <source>
        <dbReference type="ARBA" id="ARBA00023004"/>
    </source>
</evidence>
<feature type="domain" description="2Fe-2S ferredoxin-type" evidence="6">
    <location>
        <begin position="4"/>
        <end position="80"/>
    </location>
</feature>
<dbReference type="PROSITE" id="PS51085">
    <property type="entry name" value="2FE2S_FER_2"/>
    <property type="match status" value="1"/>
</dbReference>
<proteinExistence type="predicted"/>
<reference evidence="7" key="1">
    <citation type="submission" date="2020-07" db="EMBL/GenBank/DDBJ databases">
        <title>Huge and variable diversity of episymbiotic CPR bacteria and DPANN archaea in groundwater ecosystems.</title>
        <authorList>
            <person name="He C.Y."/>
            <person name="Keren R."/>
            <person name="Whittaker M."/>
            <person name="Farag I.F."/>
            <person name="Doudna J."/>
            <person name="Cate J.H.D."/>
            <person name="Banfield J.F."/>
        </authorList>
    </citation>
    <scope>NUCLEOTIDE SEQUENCE</scope>
    <source>
        <strain evidence="7">NC_groundwater_1664_Pr3_B-0.1um_52_9</strain>
    </source>
</reference>
<dbReference type="AlphaFoldDB" id="A0A9D6V278"/>